<reference evidence="2" key="1">
    <citation type="submission" date="2022-05" db="EMBL/GenBank/DDBJ databases">
        <authorList>
            <person name="Park J.-S."/>
        </authorList>
    </citation>
    <scope>NUCLEOTIDE SEQUENCE</scope>
    <source>
        <strain evidence="2">2012CJ41-6</strain>
    </source>
</reference>
<protein>
    <submittedName>
        <fullName evidence="2">ROK family transcriptional regulator</fullName>
    </submittedName>
</protein>
<dbReference type="Pfam" id="PF13412">
    <property type="entry name" value="HTH_24"/>
    <property type="match status" value="1"/>
</dbReference>
<gene>
    <name evidence="2" type="ORF">M3P21_02660</name>
</gene>
<dbReference type="RefSeq" id="WP_249706581.1">
    <property type="nucleotide sequence ID" value="NZ_JAMFMB010000002.1"/>
</dbReference>
<dbReference type="InterPro" id="IPR036388">
    <property type="entry name" value="WH-like_DNA-bd_sf"/>
</dbReference>
<dbReference type="SUPFAM" id="SSF46785">
    <property type="entry name" value="Winged helix' DNA-binding domain"/>
    <property type="match status" value="1"/>
</dbReference>
<dbReference type="PANTHER" id="PTHR18964">
    <property type="entry name" value="ROK (REPRESSOR, ORF, KINASE) FAMILY"/>
    <property type="match status" value="1"/>
</dbReference>
<dbReference type="Proteomes" id="UP001203880">
    <property type="component" value="Unassembled WGS sequence"/>
</dbReference>
<dbReference type="PANTHER" id="PTHR18964:SF149">
    <property type="entry name" value="BIFUNCTIONAL UDP-N-ACETYLGLUCOSAMINE 2-EPIMERASE_N-ACETYLMANNOSAMINE KINASE"/>
    <property type="match status" value="1"/>
</dbReference>
<dbReference type="InterPro" id="IPR049874">
    <property type="entry name" value="ROK_cs"/>
</dbReference>
<evidence type="ECO:0000256" key="1">
    <source>
        <dbReference type="ARBA" id="ARBA00006479"/>
    </source>
</evidence>
<dbReference type="InterPro" id="IPR043129">
    <property type="entry name" value="ATPase_NBD"/>
</dbReference>
<name>A0ABT0PXT8_9RHOB</name>
<sequence length="407" mass="43616">MNAPRPTPAAADQREVSRLRILEEIRAADRIARIDIASATGLSPATVTAITADMLEEGLIEEISQEPSAAAPKAKRGRPRVLLKLRGEAHRIAGLKVSQKSVTVLLVDFSGTEIALHEHDLRNARMSGEDLADEIRTAIADTCAQAGVEKSSLSGIAIGLPGQIDAPKGFVHWSSSLTERNVEFGAILSRKLSSPVFIDNDANLVAIAEQLFGDGQGYRDFLVVTIEHGVGMGIVLDGKLYRGARGCGAEFGHTKVQNGGALCQCGQRGCLEAYVGDYALLREANIQTLGDRPRSVADVLAAAREGDRLAQSVLDRAGQMFAMGLSNLINIFDPQLIVLSGAQISFDHLYEERVLDSVKRSVVEIDAPLPEIKVHHWGDLMWAKGAAAYGIEQVSARAAREVVNATA</sequence>
<proteinExistence type="inferred from homology"/>
<dbReference type="Gene3D" id="3.30.420.40">
    <property type="match status" value="2"/>
</dbReference>
<dbReference type="SUPFAM" id="SSF53067">
    <property type="entry name" value="Actin-like ATPase domain"/>
    <property type="match status" value="1"/>
</dbReference>
<dbReference type="CDD" id="cd24073">
    <property type="entry name" value="ASKHA_ATPase_ROK_CYANR"/>
    <property type="match status" value="1"/>
</dbReference>
<comment type="similarity">
    <text evidence="1">Belongs to the ROK (NagC/XylR) family.</text>
</comment>
<dbReference type="Pfam" id="PF00480">
    <property type="entry name" value="ROK"/>
    <property type="match status" value="1"/>
</dbReference>
<dbReference type="Gene3D" id="1.10.10.10">
    <property type="entry name" value="Winged helix-like DNA-binding domain superfamily/Winged helix DNA-binding domain"/>
    <property type="match status" value="1"/>
</dbReference>
<dbReference type="InterPro" id="IPR036390">
    <property type="entry name" value="WH_DNA-bd_sf"/>
</dbReference>
<evidence type="ECO:0000313" key="3">
    <source>
        <dbReference type="Proteomes" id="UP001203880"/>
    </source>
</evidence>
<comment type="caution">
    <text evidence="2">The sequence shown here is derived from an EMBL/GenBank/DDBJ whole genome shotgun (WGS) entry which is preliminary data.</text>
</comment>
<dbReference type="InterPro" id="IPR000600">
    <property type="entry name" value="ROK"/>
</dbReference>
<dbReference type="PROSITE" id="PS01125">
    <property type="entry name" value="ROK"/>
    <property type="match status" value="1"/>
</dbReference>
<dbReference type="EMBL" id="JAMFMB010000002">
    <property type="protein sequence ID" value="MCL6282419.1"/>
    <property type="molecule type" value="Genomic_DNA"/>
</dbReference>
<organism evidence="2 3">
    <name type="scientific">Ruegeria spongiae</name>
    <dbReference type="NCBI Taxonomy" id="2942209"/>
    <lineage>
        <taxon>Bacteria</taxon>
        <taxon>Pseudomonadati</taxon>
        <taxon>Pseudomonadota</taxon>
        <taxon>Alphaproteobacteria</taxon>
        <taxon>Rhodobacterales</taxon>
        <taxon>Roseobacteraceae</taxon>
        <taxon>Ruegeria</taxon>
    </lineage>
</organism>
<accession>A0ABT0PXT8</accession>
<evidence type="ECO:0000313" key="2">
    <source>
        <dbReference type="EMBL" id="MCL6282419.1"/>
    </source>
</evidence>
<keyword evidence="3" id="KW-1185">Reference proteome</keyword>